<gene>
    <name evidence="2" type="ORF">L1049_012054</name>
</gene>
<evidence type="ECO:0000256" key="1">
    <source>
        <dbReference type="SAM" id="MobiDB-lite"/>
    </source>
</evidence>
<dbReference type="PANTHER" id="PTHR37758:SF1">
    <property type="entry name" value="OS03G0334300 PROTEIN"/>
    <property type="match status" value="1"/>
</dbReference>
<accession>A0AAP0RSE0</accession>
<protein>
    <submittedName>
        <fullName evidence="2">Uncharacterized protein</fullName>
    </submittedName>
</protein>
<evidence type="ECO:0000313" key="2">
    <source>
        <dbReference type="EMBL" id="KAK9283800.1"/>
    </source>
</evidence>
<dbReference type="AlphaFoldDB" id="A0AAP0RSE0"/>
<reference evidence="2 3" key="1">
    <citation type="journal article" date="2024" name="Plant J.">
        <title>Genome sequences and population genomics reveal climatic adaptation and genomic divergence between two closely related sweetgum species.</title>
        <authorList>
            <person name="Xu W.Q."/>
            <person name="Ren C.Q."/>
            <person name="Zhang X.Y."/>
            <person name="Comes H.P."/>
            <person name="Liu X.H."/>
            <person name="Li Y.G."/>
            <person name="Kettle C.J."/>
            <person name="Jalonen R."/>
            <person name="Gaisberger H."/>
            <person name="Ma Y.Z."/>
            <person name="Qiu Y.X."/>
        </authorList>
    </citation>
    <scope>NUCLEOTIDE SEQUENCE [LARGE SCALE GENOMIC DNA]</scope>
    <source>
        <strain evidence="2">Hangzhou</strain>
    </source>
</reference>
<feature type="region of interest" description="Disordered" evidence="1">
    <location>
        <begin position="1"/>
        <end position="34"/>
    </location>
</feature>
<comment type="caution">
    <text evidence="2">The sequence shown here is derived from an EMBL/GenBank/DDBJ whole genome shotgun (WGS) entry which is preliminary data.</text>
</comment>
<dbReference type="Proteomes" id="UP001415857">
    <property type="component" value="Unassembled WGS sequence"/>
</dbReference>
<proteinExistence type="predicted"/>
<keyword evidence="3" id="KW-1185">Reference proteome</keyword>
<name>A0AAP0RSE0_LIQFO</name>
<dbReference type="EMBL" id="JBBPBK010000006">
    <property type="protein sequence ID" value="KAK9283800.1"/>
    <property type="molecule type" value="Genomic_DNA"/>
</dbReference>
<organism evidence="2 3">
    <name type="scientific">Liquidambar formosana</name>
    <name type="common">Formosan gum</name>
    <dbReference type="NCBI Taxonomy" id="63359"/>
    <lineage>
        <taxon>Eukaryota</taxon>
        <taxon>Viridiplantae</taxon>
        <taxon>Streptophyta</taxon>
        <taxon>Embryophyta</taxon>
        <taxon>Tracheophyta</taxon>
        <taxon>Spermatophyta</taxon>
        <taxon>Magnoliopsida</taxon>
        <taxon>eudicotyledons</taxon>
        <taxon>Gunneridae</taxon>
        <taxon>Pentapetalae</taxon>
        <taxon>Saxifragales</taxon>
        <taxon>Altingiaceae</taxon>
        <taxon>Liquidambar</taxon>
    </lineage>
</organism>
<dbReference type="PANTHER" id="PTHR37758">
    <property type="entry name" value="OS03G0334300 PROTEIN"/>
    <property type="match status" value="1"/>
</dbReference>
<dbReference type="GO" id="GO:0009507">
    <property type="term" value="C:chloroplast"/>
    <property type="evidence" value="ECO:0007669"/>
    <property type="project" value="TreeGrafter"/>
</dbReference>
<sequence>MEASLHHIQKPNIFPSPPPHKTKPASIPSQLTQPRHVRPNRLNKKVAVAAESNCGSVPECGSCWGSVSELERELEAEMNREGDEWIGTGRWRDKCGGRGVVELLECLEREAIMGEDQGRDPTDYNRRAQIFDKSSRVFQALKELNHSAPSDQS</sequence>
<evidence type="ECO:0000313" key="3">
    <source>
        <dbReference type="Proteomes" id="UP001415857"/>
    </source>
</evidence>